<feature type="region of interest" description="Disordered" evidence="1">
    <location>
        <begin position="1"/>
        <end position="29"/>
    </location>
</feature>
<dbReference type="EMBL" id="GBRH01161273">
    <property type="protein sequence ID" value="JAE36623.1"/>
    <property type="molecule type" value="Transcribed_RNA"/>
</dbReference>
<feature type="compositionally biased region" description="Basic residues" evidence="1">
    <location>
        <begin position="10"/>
        <end position="21"/>
    </location>
</feature>
<dbReference type="AlphaFoldDB" id="A0A0A9HUR5"/>
<evidence type="ECO:0000313" key="2">
    <source>
        <dbReference type="EMBL" id="JAE36623.1"/>
    </source>
</evidence>
<organism evidence="2">
    <name type="scientific">Arundo donax</name>
    <name type="common">Giant reed</name>
    <name type="synonym">Donax arundinaceus</name>
    <dbReference type="NCBI Taxonomy" id="35708"/>
    <lineage>
        <taxon>Eukaryota</taxon>
        <taxon>Viridiplantae</taxon>
        <taxon>Streptophyta</taxon>
        <taxon>Embryophyta</taxon>
        <taxon>Tracheophyta</taxon>
        <taxon>Spermatophyta</taxon>
        <taxon>Magnoliopsida</taxon>
        <taxon>Liliopsida</taxon>
        <taxon>Poales</taxon>
        <taxon>Poaceae</taxon>
        <taxon>PACMAD clade</taxon>
        <taxon>Arundinoideae</taxon>
        <taxon>Arundineae</taxon>
        <taxon>Arundo</taxon>
    </lineage>
</organism>
<reference evidence="2" key="2">
    <citation type="journal article" date="2015" name="Data Brief">
        <title>Shoot transcriptome of the giant reed, Arundo donax.</title>
        <authorList>
            <person name="Barrero R.A."/>
            <person name="Guerrero F.D."/>
            <person name="Moolhuijzen P."/>
            <person name="Goolsby J.A."/>
            <person name="Tidwell J."/>
            <person name="Bellgard S.E."/>
            <person name="Bellgard M.I."/>
        </authorList>
    </citation>
    <scope>NUCLEOTIDE SEQUENCE</scope>
    <source>
        <tissue evidence="2">Shoot tissue taken approximately 20 cm above the soil surface</tissue>
    </source>
</reference>
<sequence>MLHHFAPGSWRRRRPKLRAGFRKGSEEKTTNLPQLQIAKGSRTNMRRFSELEIFSLVYVCE</sequence>
<protein>
    <submittedName>
        <fullName evidence="2">Uncharacterized protein</fullName>
    </submittedName>
</protein>
<reference evidence="2" key="1">
    <citation type="submission" date="2014-09" db="EMBL/GenBank/DDBJ databases">
        <authorList>
            <person name="Magalhaes I.L.F."/>
            <person name="Oliveira U."/>
            <person name="Santos F.R."/>
            <person name="Vidigal T.H.D.A."/>
            <person name="Brescovit A.D."/>
            <person name="Santos A.J."/>
        </authorList>
    </citation>
    <scope>NUCLEOTIDE SEQUENCE</scope>
    <source>
        <tissue evidence="2">Shoot tissue taken approximately 20 cm above the soil surface</tissue>
    </source>
</reference>
<accession>A0A0A9HUR5</accession>
<name>A0A0A9HUR5_ARUDO</name>
<proteinExistence type="predicted"/>
<evidence type="ECO:0000256" key="1">
    <source>
        <dbReference type="SAM" id="MobiDB-lite"/>
    </source>
</evidence>